<sequence>PFCLFPPQPSVQGLAPANSPDYYRYQCDLDVSPPALRSGTRSKRLPDTTAVTVRTRDDRPEVTRRPGAARVSDLIPPAVFQRTQGVTSFRDLVHAQEDEEEEEEGQRFYAGGSERSGQQIVGPPRKRSPNELVRTSSAGPRNTGPSAVDRPAKGAGGPTGPRCGGGRGGRGIREARRALRAGGRRPGPRRRPPRWVPPAVRRGRVPPGRRPAGGVGLRGRGGGGNSKQAGQDVSSRR</sequence>
<proteinExistence type="predicted"/>
<dbReference type="AlphaFoldDB" id="A0A6I8P832"/>
<feature type="region of interest" description="Disordered" evidence="1">
    <location>
        <begin position="91"/>
        <end position="237"/>
    </location>
</feature>
<dbReference type="Proteomes" id="UP000002279">
    <property type="component" value="Unplaced"/>
</dbReference>
<feature type="compositionally biased region" description="Basic residues" evidence="1">
    <location>
        <begin position="178"/>
        <end position="193"/>
    </location>
</feature>
<evidence type="ECO:0000256" key="1">
    <source>
        <dbReference type="SAM" id="MobiDB-lite"/>
    </source>
</evidence>
<accession>A0A6I8P832</accession>
<reference evidence="2" key="1">
    <citation type="submission" date="2025-08" db="UniProtKB">
        <authorList>
            <consortium name="Ensembl"/>
        </authorList>
    </citation>
    <scope>IDENTIFICATION</scope>
    <source>
        <strain evidence="2">Glennie</strain>
    </source>
</reference>
<evidence type="ECO:0000313" key="2">
    <source>
        <dbReference type="Ensembl" id="ENSOANP00000049008.1"/>
    </source>
</evidence>
<dbReference type="Ensembl" id="ENSOANT00000070960.1">
    <property type="protein sequence ID" value="ENSOANP00000049008.1"/>
    <property type="gene ID" value="ENSOANG00000046006.1"/>
</dbReference>
<feature type="compositionally biased region" description="Polar residues" evidence="1">
    <location>
        <begin position="226"/>
        <end position="237"/>
    </location>
</feature>
<feature type="compositionally biased region" description="Polar residues" evidence="1">
    <location>
        <begin position="133"/>
        <end position="145"/>
    </location>
</feature>
<dbReference type="InParanoid" id="A0A6I8P832"/>
<dbReference type="PANTHER" id="PTHR23333:SF24">
    <property type="entry name" value="NSFL1 COFACTOR P47"/>
    <property type="match status" value="1"/>
</dbReference>
<keyword evidence="3" id="KW-1185">Reference proteome</keyword>
<feature type="region of interest" description="Disordered" evidence="1">
    <location>
        <begin position="55"/>
        <end position="76"/>
    </location>
</feature>
<evidence type="ECO:0000313" key="3">
    <source>
        <dbReference type="Proteomes" id="UP000002279"/>
    </source>
</evidence>
<feature type="compositionally biased region" description="Gly residues" evidence="1">
    <location>
        <begin position="211"/>
        <end position="225"/>
    </location>
</feature>
<protein>
    <submittedName>
        <fullName evidence="2">Uncharacterized protein</fullName>
    </submittedName>
</protein>
<name>A0A6I8P832_ORNAN</name>
<feature type="compositionally biased region" description="Gly residues" evidence="1">
    <location>
        <begin position="154"/>
        <end position="169"/>
    </location>
</feature>
<dbReference type="PANTHER" id="PTHR23333">
    <property type="entry name" value="UBX DOMAIN CONTAINING PROTEIN"/>
    <property type="match status" value="1"/>
</dbReference>
<feature type="compositionally biased region" description="Basic and acidic residues" evidence="1">
    <location>
        <begin position="55"/>
        <end position="64"/>
    </location>
</feature>
<organism evidence="2 3">
    <name type="scientific">Ornithorhynchus anatinus</name>
    <name type="common">Duckbill platypus</name>
    <dbReference type="NCBI Taxonomy" id="9258"/>
    <lineage>
        <taxon>Eukaryota</taxon>
        <taxon>Metazoa</taxon>
        <taxon>Chordata</taxon>
        <taxon>Craniata</taxon>
        <taxon>Vertebrata</taxon>
        <taxon>Euteleostomi</taxon>
        <taxon>Mammalia</taxon>
        <taxon>Monotremata</taxon>
        <taxon>Ornithorhynchidae</taxon>
        <taxon>Ornithorhynchus</taxon>
    </lineage>
</organism>
<dbReference type="Bgee" id="ENSOANG00000046006">
    <property type="expression patterns" value="Expressed in heart"/>
</dbReference>
<reference evidence="2" key="2">
    <citation type="submission" date="2025-09" db="UniProtKB">
        <authorList>
            <consortium name="Ensembl"/>
        </authorList>
    </citation>
    <scope>IDENTIFICATION</scope>
    <source>
        <strain evidence="2">Glennie</strain>
    </source>
</reference>